<evidence type="ECO:0000256" key="1">
    <source>
        <dbReference type="ARBA" id="ARBA00006484"/>
    </source>
</evidence>
<dbReference type="Gene3D" id="3.40.50.720">
    <property type="entry name" value="NAD(P)-binding Rossmann-like Domain"/>
    <property type="match status" value="1"/>
</dbReference>
<dbReference type="InParanoid" id="E3J6N1"/>
<dbReference type="OrthoDB" id="3676637at2"/>
<dbReference type="InterPro" id="IPR050259">
    <property type="entry name" value="SDR"/>
</dbReference>
<dbReference type="STRING" id="298654.FraEuI1c_3949"/>
<dbReference type="RefSeq" id="WP_013425073.1">
    <property type="nucleotide sequence ID" value="NC_014666.1"/>
</dbReference>
<organism evidence="2 3">
    <name type="scientific">Pseudofrankia inefficax (strain DSM 45817 / CECT 9037 / DDB 130130 / EuI1c)</name>
    <name type="common">Frankia inefficax</name>
    <dbReference type="NCBI Taxonomy" id="298654"/>
    <lineage>
        <taxon>Bacteria</taxon>
        <taxon>Bacillati</taxon>
        <taxon>Actinomycetota</taxon>
        <taxon>Actinomycetes</taxon>
        <taxon>Frankiales</taxon>
        <taxon>Frankiaceae</taxon>
        <taxon>Pseudofrankia</taxon>
    </lineage>
</organism>
<dbReference type="PANTHER" id="PTHR42879">
    <property type="entry name" value="3-OXOACYL-(ACYL-CARRIER-PROTEIN) REDUCTASE"/>
    <property type="match status" value="1"/>
</dbReference>
<evidence type="ECO:0000313" key="2">
    <source>
        <dbReference type="EMBL" id="ADP81955.1"/>
    </source>
</evidence>
<dbReference type="eggNOG" id="COG1028">
    <property type="taxonomic scope" value="Bacteria"/>
</dbReference>
<reference evidence="2 3" key="1">
    <citation type="submission" date="2010-10" db="EMBL/GenBank/DDBJ databases">
        <title>Complete sequence of Frankia sp. EuI1c.</title>
        <authorList>
            <consortium name="US DOE Joint Genome Institute"/>
            <person name="Lucas S."/>
            <person name="Copeland A."/>
            <person name="Lapidus A."/>
            <person name="Cheng J.-F."/>
            <person name="Bruce D."/>
            <person name="Goodwin L."/>
            <person name="Pitluck S."/>
            <person name="Chertkov O."/>
            <person name="Detter J.C."/>
            <person name="Han C."/>
            <person name="Tapia R."/>
            <person name="Land M."/>
            <person name="Hauser L."/>
            <person name="Jeffries C."/>
            <person name="Kyrpides N."/>
            <person name="Ivanova N."/>
            <person name="Mikhailova N."/>
            <person name="Beauchemin N."/>
            <person name="Sen A."/>
            <person name="Sur S.A."/>
            <person name="Gtari M."/>
            <person name="Wall L."/>
            <person name="Tisa L."/>
            <person name="Woyke T."/>
        </authorList>
    </citation>
    <scope>NUCLEOTIDE SEQUENCE [LARGE SCALE GENOMIC DNA]</scope>
    <source>
        <strain evidence="3">DSM 45817 / CECT 9037 / EuI1c</strain>
    </source>
</reference>
<keyword evidence="3" id="KW-1185">Reference proteome</keyword>
<dbReference type="Pfam" id="PF13561">
    <property type="entry name" value="adh_short_C2"/>
    <property type="match status" value="1"/>
</dbReference>
<name>E3J6N1_PSEI1</name>
<dbReference type="InterPro" id="IPR002347">
    <property type="entry name" value="SDR_fam"/>
</dbReference>
<dbReference type="SUPFAM" id="SSF51735">
    <property type="entry name" value="NAD(P)-binding Rossmann-fold domains"/>
    <property type="match status" value="1"/>
</dbReference>
<proteinExistence type="inferred from homology"/>
<gene>
    <name evidence="2" type="ordered locus">FraEuI1c_3949</name>
</gene>
<dbReference type="EMBL" id="CP002299">
    <property type="protein sequence ID" value="ADP81955.1"/>
    <property type="molecule type" value="Genomic_DNA"/>
</dbReference>
<accession>E3J6N1</accession>
<dbReference type="AlphaFoldDB" id="E3J6N1"/>
<dbReference type="KEGG" id="fri:FraEuI1c_3949"/>
<comment type="similarity">
    <text evidence="1">Belongs to the short-chain dehydrogenases/reductases (SDR) family.</text>
</comment>
<dbReference type="PRINTS" id="PR00081">
    <property type="entry name" value="GDHRDH"/>
</dbReference>
<evidence type="ECO:0000313" key="3">
    <source>
        <dbReference type="Proteomes" id="UP000002484"/>
    </source>
</evidence>
<dbReference type="Proteomes" id="UP000002484">
    <property type="component" value="Chromosome"/>
</dbReference>
<dbReference type="InterPro" id="IPR036291">
    <property type="entry name" value="NAD(P)-bd_dom_sf"/>
</dbReference>
<sequence>MDLGIRDSGFVVVGGTAGMGLATAQVLVADGARVVLVGRDADRAKAAVERVGDRRASAVVGDVSRPGEAERILAEAVEALGGLAGLAVTTGTSTAGHRNLETASDDVWAEAVDDVLMGTVRTVRAAVPHLVAAGGGTIVTTGAYGMRAYHPDRLPYLTLKSGVAAFTKTIARAYGGSGVRANCVCPGAIETGSLAAMRQALAQQRGVPPEGLLEQVMVDEWHMDVALRRPGTPTEVGELFAFLLSPRAGYLTGAVINIDGGTQF</sequence>
<dbReference type="HOGENOM" id="CLU_010194_1_0_11"/>
<protein>
    <submittedName>
        <fullName evidence="2">Short-chain dehydrogenase/reductase SDR</fullName>
    </submittedName>
</protein>